<dbReference type="InterPro" id="IPR018957">
    <property type="entry name" value="Znf_C3HC4_RING-type"/>
</dbReference>
<dbReference type="InterPro" id="IPR013083">
    <property type="entry name" value="Znf_RING/FYVE/PHD"/>
</dbReference>
<dbReference type="Gene3D" id="3.30.160.60">
    <property type="entry name" value="Classic Zinc Finger"/>
    <property type="match status" value="1"/>
</dbReference>
<dbReference type="Pfam" id="PF00622">
    <property type="entry name" value="SPRY"/>
    <property type="match status" value="1"/>
</dbReference>
<keyword evidence="3" id="KW-0862">Zinc</keyword>
<organism evidence="11 13">
    <name type="scientific">Rotaria sordida</name>
    <dbReference type="NCBI Taxonomy" id="392033"/>
    <lineage>
        <taxon>Eukaryota</taxon>
        <taxon>Metazoa</taxon>
        <taxon>Spiralia</taxon>
        <taxon>Gnathifera</taxon>
        <taxon>Rotifera</taxon>
        <taxon>Eurotatoria</taxon>
        <taxon>Bdelloidea</taxon>
        <taxon>Philodinida</taxon>
        <taxon>Philodinidae</taxon>
        <taxon>Rotaria</taxon>
    </lineage>
</organism>
<name>A0A813WQ87_9BILA</name>
<evidence type="ECO:0000256" key="3">
    <source>
        <dbReference type="ARBA" id="ARBA00022833"/>
    </source>
</evidence>
<dbReference type="CDD" id="cd00063">
    <property type="entry name" value="FN3"/>
    <property type="match status" value="1"/>
</dbReference>
<evidence type="ECO:0000256" key="4">
    <source>
        <dbReference type="ARBA" id="ARBA00023054"/>
    </source>
</evidence>
<keyword evidence="2 5" id="KW-0863">Zinc-finger</keyword>
<dbReference type="FunFam" id="2.60.40.10:FF:000178">
    <property type="entry name" value="E3 ubiquitin-protein ligase TRIM9 isoform X1"/>
    <property type="match status" value="1"/>
</dbReference>
<evidence type="ECO:0000259" key="10">
    <source>
        <dbReference type="PROSITE" id="PS50853"/>
    </source>
</evidence>
<dbReference type="Proteomes" id="UP000663854">
    <property type="component" value="Unassembled WGS sequence"/>
</dbReference>
<dbReference type="PROSITE" id="PS50188">
    <property type="entry name" value="B302_SPRY"/>
    <property type="match status" value="1"/>
</dbReference>
<dbReference type="Gene3D" id="2.60.120.920">
    <property type="match status" value="1"/>
</dbReference>
<dbReference type="PROSITE" id="PS50853">
    <property type="entry name" value="FN3"/>
    <property type="match status" value="1"/>
</dbReference>
<dbReference type="SUPFAM" id="SSF57850">
    <property type="entry name" value="RING/U-box"/>
    <property type="match status" value="1"/>
</dbReference>
<sequence>MDLELRCPSCKEYYRSPVYLPCTHSLCYTCALTIIQTTNEHHHNQSTLDISSTSFASDLDKLSLTSDNDSGVIINRHSPSSSSSTSSSSSSSSSISSSSRPSSLLLPPALPEISSTSSSSFLPTIPIRHQTNKSYTTCLQCPICSKIIFMDISGIKSLPKNRLLADIINRYLGEKSSEQQQKQQQTPKCQLCRPSEERTITRICEQCRIGYCDQCREQYHPMRGPYSKHNFLDALQQFSNNSNEKIFCHEHTNRLATSYCLHCRLECCQQCLIHTNHDIVPIQQATKLYKTQLSSQLQCLSEKAKYGAEFLAKLKLYPDYIKKNGEIFEKNLIKDIDNLIVTLENKKQELLRYINKEIERKISLIHQQYSTYNAHIQRTTGFLQFSIEALKESDPYAYLQICHGLNSKCSSIYGSFSDEYECKAHTSYEFDFTFNTECLYREIHRLQFQQIKPPLSPRFIAEQCLCHDEQSGTISGTLAWSMRDVGAIQGFILELDDGTFASDFREVYDGTETMCAVDGLLSTNVYTARVKAYNQAGESAYSECITLHSSSVYWFTFNPRTAHPDIQFLSNSSSLTNDNHYNFDSITCLSSQERVALGSRGFRKGIHYWEITIQRYDDKPDPAFGVARFDALKEHMLGKDSKSWCMYIDSQRSWFMHNGQHTNRINGGITVGSVIGVLLDLNNGTLSFYINDEPHGPIAFSNLTQGGVYYPAVSLNKNVQLTLVSGLDPPTQTHEL</sequence>
<dbReference type="InterPro" id="IPR036116">
    <property type="entry name" value="FN3_sf"/>
</dbReference>
<evidence type="ECO:0000313" key="13">
    <source>
        <dbReference type="Proteomes" id="UP000663854"/>
    </source>
</evidence>
<dbReference type="EMBL" id="CAJNOL010000133">
    <property type="protein sequence ID" value="CAF0874513.1"/>
    <property type="molecule type" value="Genomic_DNA"/>
</dbReference>
<dbReference type="CDD" id="cd12889">
    <property type="entry name" value="SPRY_PRY_TRIM67_9"/>
    <property type="match status" value="1"/>
</dbReference>
<evidence type="ECO:0000313" key="11">
    <source>
        <dbReference type="EMBL" id="CAF0853979.1"/>
    </source>
</evidence>
<dbReference type="Gene3D" id="4.10.830.40">
    <property type="match status" value="1"/>
</dbReference>
<keyword evidence="4 6" id="KW-0175">Coiled coil</keyword>
<dbReference type="Pfam" id="PF00097">
    <property type="entry name" value="zf-C3HC4"/>
    <property type="match status" value="1"/>
</dbReference>
<dbReference type="SMART" id="SM00449">
    <property type="entry name" value="SPRY"/>
    <property type="match status" value="1"/>
</dbReference>
<keyword evidence="14" id="KW-1185">Reference proteome</keyword>
<dbReference type="InterPro" id="IPR001841">
    <property type="entry name" value="Znf_RING"/>
</dbReference>
<evidence type="ECO:0000259" key="8">
    <source>
        <dbReference type="PROSITE" id="PS50119"/>
    </source>
</evidence>
<dbReference type="SMART" id="SM00184">
    <property type="entry name" value="RING"/>
    <property type="match status" value="1"/>
</dbReference>
<dbReference type="SUPFAM" id="SSF49899">
    <property type="entry name" value="Concanavalin A-like lectins/glucanases"/>
    <property type="match status" value="1"/>
</dbReference>
<keyword evidence="1" id="KW-0479">Metal-binding</keyword>
<dbReference type="InterPro" id="IPR013783">
    <property type="entry name" value="Ig-like_fold"/>
</dbReference>
<dbReference type="Gene3D" id="3.30.40.10">
    <property type="entry name" value="Zinc/RING finger domain, C3HC4 (zinc finger)"/>
    <property type="match status" value="1"/>
</dbReference>
<dbReference type="InterPro" id="IPR001870">
    <property type="entry name" value="B30.2/SPRY"/>
</dbReference>
<feature type="domain" description="B30.2/SPRY" evidence="9">
    <location>
        <begin position="534"/>
        <end position="730"/>
    </location>
</feature>
<evidence type="ECO:0000256" key="1">
    <source>
        <dbReference type="ARBA" id="ARBA00022723"/>
    </source>
</evidence>
<dbReference type="GO" id="GO:0007411">
    <property type="term" value="P:axon guidance"/>
    <property type="evidence" value="ECO:0007669"/>
    <property type="project" value="TreeGrafter"/>
</dbReference>
<gene>
    <name evidence="12" type="ORF">JXQ802_LOCUS7841</name>
    <name evidence="11" type="ORF">PYM288_LOCUS7205</name>
</gene>
<dbReference type="SUPFAM" id="SSF49265">
    <property type="entry name" value="Fibronectin type III"/>
    <property type="match status" value="1"/>
</dbReference>
<feature type="compositionally biased region" description="Low complexity" evidence="7">
    <location>
        <begin position="78"/>
        <end position="102"/>
    </location>
</feature>
<dbReference type="SUPFAM" id="SSF57845">
    <property type="entry name" value="B-box zinc-binding domain"/>
    <property type="match status" value="1"/>
</dbReference>
<evidence type="ECO:0000313" key="14">
    <source>
        <dbReference type="Proteomes" id="UP000663870"/>
    </source>
</evidence>
<accession>A0A813WQ87</accession>
<feature type="domain" description="B box-type" evidence="8">
    <location>
        <begin position="243"/>
        <end position="282"/>
    </location>
</feature>
<dbReference type="InterPro" id="IPR003877">
    <property type="entry name" value="SPRY_dom"/>
</dbReference>
<dbReference type="InterPro" id="IPR000315">
    <property type="entry name" value="Znf_B-box"/>
</dbReference>
<dbReference type="Gene3D" id="2.60.40.10">
    <property type="entry name" value="Immunoglobulins"/>
    <property type="match status" value="1"/>
</dbReference>
<comment type="caution">
    <text evidence="11">The sequence shown here is derived from an EMBL/GenBank/DDBJ whole genome shotgun (WGS) entry which is preliminary data.</text>
</comment>
<feature type="region of interest" description="Disordered" evidence="7">
    <location>
        <begin position="70"/>
        <end position="102"/>
    </location>
</feature>
<dbReference type="SMART" id="SM00502">
    <property type="entry name" value="BBC"/>
    <property type="match status" value="1"/>
</dbReference>
<dbReference type="EMBL" id="CAJNOH010000085">
    <property type="protein sequence ID" value="CAF0853979.1"/>
    <property type="molecule type" value="Genomic_DNA"/>
</dbReference>
<dbReference type="PANTHER" id="PTHR24099:SF15">
    <property type="entry name" value="E3 UBIQUITIN-PROTEIN LIGASE TRIM9"/>
    <property type="match status" value="1"/>
</dbReference>
<evidence type="ECO:0000256" key="6">
    <source>
        <dbReference type="SAM" id="Coils"/>
    </source>
</evidence>
<dbReference type="InterPro" id="IPR003649">
    <property type="entry name" value="Bbox_C"/>
</dbReference>
<dbReference type="AlphaFoldDB" id="A0A813WQ87"/>
<dbReference type="InterPro" id="IPR013320">
    <property type="entry name" value="ConA-like_dom_sf"/>
</dbReference>
<dbReference type="InterPro" id="IPR043136">
    <property type="entry name" value="B30.2/SPRY_sf"/>
</dbReference>
<evidence type="ECO:0000256" key="2">
    <source>
        <dbReference type="ARBA" id="ARBA00022771"/>
    </source>
</evidence>
<dbReference type="GO" id="GO:0008270">
    <property type="term" value="F:zinc ion binding"/>
    <property type="evidence" value="ECO:0007669"/>
    <property type="project" value="UniProtKB-KW"/>
</dbReference>
<feature type="coiled-coil region" evidence="6">
    <location>
        <begin position="329"/>
        <end position="356"/>
    </location>
</feature>
<dbReference type="Gene3D" id="1.20.5.170">
    <property type="match status" value="1"/>
</dbReference>
<reference evidence="11" key="1">
    <citation type="submission" date="2021-02" db="EMBL/GenBank/DDBJ databases">
        <authorList>
            <person name="Nowell W R."/>
        </authorList>
    </citation>
    <scope>NUCLEOTIDE SEQUENCE</scope>
</reference>
<dbReference type="PANTHER" id="PTHR24099">
    <property type="entry name" value="E3 UBIQUITIN-PROTEIN LIGASE TRIM36-RELATED"/>
    <property type="match status" value="1"/>
</dbReference>
<protein>
    <submittedName>
        <fullName evidence="11">Uncharacterized protein</fullName>
    </submittedName>
</protein>
<dbReference type="GO" id="GO:0043005">
    <property type="term" value="C:neuron projection"/>
    <property type="evidence" value="ECO:0007669"/>
    <property type="project" value="TreeGrafter"/>
</dbReference>
<evidence type="ECO:0000256" key="7">
    <source>
        <dbReference type="SAM" id="MobiDB-lite"/>
    </source>
</evidence>
<evidence type="ECO:0000259" key="9">
    <source>
        <dbReference type="PROSITE" id="PS50188"/>
    </source>
</evidence>
<dbReference type="Proteomes" id="UP000663870">
    <property type="component" value="Unassembled WGS sequence"/>
</dbReference>
<evidence type="ECO:0000256" key="5">
    <source>
        <dbReference type="PROSITE-ProRule" id="PRU00024"/>
    </source>
</evidence>
<dbReference type="PROSITE" id="PS50119">
    <property type="entry name" value="ZF_BBOX"/>
    <property type="match status" value="1"/>
</dbReference>
<evidence type="ECO:0000313" key="12">
    <source>
        <dbReference type="EMBL" id="CAF0874513.1"/>
    </source>
</evidence>
<proteinExistence type="predicted"/>
<dbReference type="InterPro" id="IPR050617">
    <property type="entry name" value="E3_ligase_FN3/SPRY"/>
</dbReference>
<dbReference type="InterPro" id="IPR003961">
    <property type="entry name" value="FN3_dom"/>
</dbReference>
<feature type="domain" description="Fibronectin type-III" evidence="10">
    <location>
        <begin position="453"/>
        <end position="552"/>
    </location>
</feature>